<feature type="region of interest" description="Disordered" evidence="10">
    <location>
        <begin position="176"/>
        <end position="219"/>
    </location>
</feature>
<evidence type="ECO:0000256" key="10">
    <source>
        <dbReference type="SAM" id="MobiDB-lite"/>
    </source>
</evidence>
<protein>
    <recommendedName>
        <fullName evidence="5">Probable RNA polymerase II nuclear localization protein SLC7A6OS</fullName>
    </recommendedName>
</protein>
<evidence type="ECO:0000256" key="3">
    <source>
        <dbReference type="ARBA" id="ARBA00004496"/>
    </source>
</evidence>
<dbReference type="GO" id="GO:0032502">
    <property type="term" value="P:developmental process"/>
    <property type="evidence" value="ECO:0007669"/>
    <property type="project" value="TreeGrafter"/>
</dbReference>
<feature type="compositionally biased region" description="Basic and acidic residues" evidence="10">
    <location>
        <begin position="176"/>
        <end position="188"/>
    </location>
</feature>
<keyword evidence="8" id="KW-0653">Protein transport</keyword>
<gene>
    <name evidence="12" type="ORF">CBOVIS_LOCUS6474</name>
</gene>
<evidence type="ECO:0000256" key="9">
    <source>
        <dbReference type="ARBA" id="ARBA00023242"/>
    </source>
</evidence>
<comment type="subcellular location">
    <subcellularLocation>
        <location evidence="3">Cytoplasm</location>
    </subcellularLocation>
    <subcellularLocation>
        <location evidence="2">Nucleus</location>
    </subcellularLocation>
</comment>
<evidence type="ECO:0000259" key="11">
    <source>
        <dbReference type="Pfam" id="PF08574"/>
    </source>
</evidence>
<evidence type="ECO:0000256" key="5">
    <source>
        <dbReference type="ARBA" id="ARBA00017036"/>
    </source>
</evidence>
<evidence type="ECO:0000256" key="8">
    <source>
        <dbReference type="ARBA" id="ARBA00022927"/>
    </source>
</evidence>
<dbReference type="InterPro" id="IPR040218">
    <property type="entry name" value="SLC7A6OS"/>
</dbReference>
<feature type="compositionally biased region" description="Acidic residues" evidence="10">
    <location>
        <begin position="206"/>
        <end position="219"/>
    </location>
</feature>
<keyword evidence="13" id="KW-1185">Reference proteome</keyword>
<keyword evidence="9" id="KW-0539">Nucleus</keyword>
<organism evidence="12 13">
    <name type="scientific">Caenorhabditis bovis</name>
    <dbReference type="NCBI Taxonomy" id="2654633"/>
    <lineage>
        <taxon>Eukaryota</taxon>
        <taxon>Metazoa</taxon>
        <taxon>Ecdysozoa</taxon>
        <taxon>Nematoda</taxon>
        <taxon>Chromadorea</taxon>
        <taxon>Rhabditida</taxon>
        <taxon>Rhabditina</taxon>
        <taxon>Rhabditomorpha</taxon>
        <taxon>Rhabditoidea</taxon>
        <taxon>Rhabditidae</taxon>
        <taxon>Peloderinae</taxon>
        <taxon>Caenorhabditis</taxon>
    </lineage>
</organism>
<keyword evidence="6" id="KW-0813">Transport</keyword>
<comment type="function">
    <text evidence="1">Directs RNA polymerase II nuclear import.</text>
</comment>
<evidence type="ECO:0000256" key="7">
    <source>
        <dbReference type="ARBA" id="ARBA00022490"/>
    </source>
</evidence>
<dbReference type="GO" id="GO:0005737">
    <property type="term" value="C:cytoplasm"/>
    <property type="evidence" value="ECO:0007669"/>
    <property type="project" value="UniProtKB-SubCell"/>
</dbReference>
<proteinExistence type="inferred from homology"/>
<evidence type="ECO:0000256" key="2">
    <source>
        <dbReference type="ARBA" id="ARBA00004123"/>
    </source>
</evidence>
<dbReference type="Proteomes" id="UP000494206">
    <property type="component" value="Unassembled WGS sequence"/>
</dbReference>
<sequence>MAQNAPLIRVSRKRTADPHEALIVQIKRVKQAEPVVFTLFKTKDAKLAEHADEELAGVPVVDLPTLPESDQPMEEEEGCSNPLAFVNDSAIGQIGGEKVEKPKEADRVMLNGKVLVPVAQEAQNSPEDDVVFDYYKVRLDNDCNVALYSHKFLESNAVSHDTFDVRFASRYEAELVNPHESDNDSDIRADDDDDSNAEDNWRNDYPDEDSYDENSDSDDIYGELTAENWHNGENAFPDEGIHRRFANFAINDRYESYFEGEDTEDDGEQY</sequence>
<dbReference type="EMBL" id="CADEPM010000004">
    <property type="protein sequence ID" value="CAB3404083.1"/>
    <property type="molecule type" value="Genomic_DNA"/>
</dbReference>
<evidence type="ECO:0000313" key="12">
    <source>
        <dbReference type="EMBL" id="CAB3404083.1"/>
    </source>
</evidence>
<feature type="domain" description="Transcription factor Iwr1" evidence="11">
    <location>
        <begin position="128"/>
        <end position="209"/>
    </location>
</feature>
<accession>A0A8S1EJT3</accession>
<comment type="similarity">
    <text evidence="4">Belongs to the IWR1/SLC7A6OS family.</text>
</comment>
<evidence type="ECO:0000256" key="4">
    <source>
        <dbReference type="ARBA" id="ARBA00010218"/>
    </source>
</evidence>
<dbReference type="GO" id="GO:0005634">
    <property type="term" value="C:nucleus"/>
    <property type="evidence" value="ECO:0007669"/>
    <property type="project" value="UniProtKB-SubCell"/>
</dbReference>
<evidence type="ECO:0000256" key="6">
    <source>
        <dbReference type="ARBA" id="ARBA00022448"/>
    </source>
</evidence>
<dbReference type="InterPro" id="IPR013883">
    <property type="entry name" value="TF_Iwr1_dom"/>
</dbReference>
<dbReference type="PANTHER" id="PTHR31196">
    <property type="entry name" value="RNA POLYMERASE II NUCLEAR LOCALIZATION PROTEIN SLC7A6OS-RELATED"/>
    <property type="match status" value="1"/>
</dbReference>
<reference evidence="12 13" key="1">
    <citation type="submission" date="2020-04" db="EMBL/GenBank/DDBJ databases">
        <authorList>
            <person name="Laetsch R D."/>
            <person name="Stevens L."/>
            <person name="Kumar S."/>
            <person name="Blaxter L. M."/>
        </authorList>
    </citation>
    <scope>NUCLEOTIDE SEQUENCE [LARGE SCALE GENOMIC DNA]</scope>
</reference>
<name>A0A8S1EJT3_9PELO</name>
<dbReference type="GO" id="GO:0015031">
    <property type="term" value="P:protein transport"/>
    <property type="evidence" value="ECO:0007669"/>
    <property type="project" value="UniProtKB-KW"/>
</dbReference>
<dbReference type="OrthoDB" id="5838155at2759"/>
<dbReference type="Pfam" id="PF08574">
    <property type="entry name" value="Iwr1"/>
    <property type="match status" value="1"/>
</dbReference>
<dbReference type="PANTHER" id="PTHR31196:SF2">
    <property type="entry name" value="RNA POLYMERASE II NUCLEAR LOCALIZATION PROTEIN SLC7A6OS-RELATED"/>
    <property type="match status" value="1"/>
</dbReference>
<comment type="caution">
    <text evidence="12">The sequence shown here is derived from an EMBL/GenBank/DDBJ whole genome shotgun (WGS) entry which is preliminary data.</text>
</comment>
<dbReference type="AlphaFoldDB" id="A0A8S1EJT3"/>
<keyword evidence="7" id="KW-0963">Cytoplasm</keyword>
<evidence type="ECO:0000256" key="1">
    <source>
        <dbReference type="ARBA" id="ARBA00003202"/>
    </source>
</evidence>
<evidence type="ECO:0000313" key="13">
    <source>
        <dbReference type="Proteomes" id="UP000494206"/>
    </source>
</evidence>